<proteinExistence type="predicted"/>
<name>A0A0B7AP38_9EUPU</name>
<accession>A0A0B7AP38</accession>
<sequence length="82" mass="9247">MYAFGTCMSIPKKAQTLNILKGTLMRYSWKNAENKNTAVDAANLEKFLLSKGLYKCLEAKRCTGIFQFCQNSETVSAFHQSL</sequence>
<dbReference type="EMBL" id="HACG01035733">
    <property type="protein sequence ID" value="CEK82598.1"/>
    <property type="molecule type" value="Transcribed_RNA"/>
</dbReference>
<organism evidence="1">
    <name type="scientific">Arion vulgaris</name>
    <dbReference type="NCBI Taxonomy" id="1028688"/>
    <lineage>
        <taxon>Eukaryota</taxon>
        <taxon>Metazoa</taxon>
        <taxon>Spiralia</taxon>
        <taxon>Lophotrochozoa</taxon>
        <taxon>Mollusca</taxon>
        <taxon>Gastropoda</taxon>
        <taxon>Heterobranchia</taxon>
        <taxon>Euthyneura</taxon>
        <taxon>Panpulmonata</taxon>
        <taxon>Eupulmonata</taxon>
        <taxon>Stylommatophora</taxon>
        <taxon>Helicina</taxon>
        <taxon>Arionoidea</taxon>
        <taxon>Arionidae</taxon>
        <taxon>Arion</taxon>
    </lineage>
</organism>
<gene>
    <name evidence="1" type="primary">ORF132445</name>
</gene>
<protein>
    <submittedName>
        <fullName evidence="1">Uncharacterized protein</fullName>
    </submittedName>
</protein>
<dbReference type="AlphaFoldDB" id="A0A0B7AP38"/>
<reference evidence="1" key="1">
    <citation type="submission" date="2014-12" db="EMBL/GenBank/DDBJ databases">
        <title>Insight into the proteome of Arion vulgaris.</title>
        <authorList>
            <person name="Aradska J."/>
            <person name="Bulat T."/>
            <person name="Smidak R."/>
            <person name="Sarate P."/>
            <person name="Gangsoo J."/>
            <person name="Sialana F."/>
            <person name="Bilban M."/>
            <person name="Lubec G."/>
        </authorList>
    </citation>
    <scope>NUCLEOTIDE SEQUENCE</scope>
    <source>
        <tissue evidence="1">Skin</tissue>
    </source>
</reference>
<evidence type="ECO:0000313" key="1">
    <source>
        <dbReference type="EMBL" id="CEK82598.1"/>
    </source>
</evidence>